<sequence>MCAGIHCPQWPDCCRLVEAICIRLCGLHKNPKKKVNGKEQDYITKWTCVLQDNRKIRQLILGNGASMQSITLQLVEINQTTLMQWHNKRVKRQDVTLILQGINLPGHIAVASEALPTANTRAAAPPQTHCTELVYNLPPSTVGLAKTKWRAVVPVTAAPQAIMPQPSAQNLLFLQPPASGPLFVFPQATFVCSQAPGTFTFFAVPTPAYRAPHTPVAPLAPSAPPPASGRPASKARFNKRKVEYNTCRKCGQLRTAETGHSQYQGTIY</sequence>
<dbReference type="OrthoDB" id="8955728at2759"/>
<dbReference type="AlphaFoldDB" id="A0A6A5FBZ0"/>
<evidence type="ECO:0000256" key="1">
    <source>
        <dbReference type="SAM" id="MobiDB-lite"/>
    </source>
</evidence>
<protein>
    <submittedName>
        <fullName evidence="2">Uncharacterized protein</fullName>
    </submittedName>
</protein>
<evidence type="ECO:0000313" key="3">
    <source>
        <dbReference type="Proteomes" id="UP000465112"/>
    </source>
</evidence>
<accession>A0A6A5FBZ0</accession>
<organism evidence="2 3">
    <name type="scientific">Perca fluviatilis</name>
    <name type="common">European perch</name>
    <dbReference type="NCBI Taxonomy" id="8168"/>
    <lineage>
        <taxon>Eukaryota</taxon>
        <taxon>Metazoa</taxon>
        <taxon>Chordata</taxon>
        <taxon>Craniata</taxon>
        <taxon>Vertebrata</taxon>
        <taxon>Euteleostomi</taxon>
        <taxon>Actinopterygii</taxon>
        <taxon>Neopterygii</taxon>
        <taxon>Teleostei</taxon>
        <taxon>Neoteleostei</taxon>
        <taxon>Acanthomorphata</taxon>
        <taxon>Eupercaria</taxon>
        <taxon>Perciformes</taxon>
        <taxon>Percoidei</taxon>
        <taxon>Percidae</taxon>
        <taxon>Percinae</taxon>
        <taxon>Perca</taxon>
    </lineage>
</organism>
<reference evidence="2 3" key="1">
    <citation type="submission" date="2019-06" db="EMBL/GenBank/DDBJ databases">
        <title>A chromosome-scale genome assembly of the European perch, Perca fluviatilis.</title>
        <authorList>
            <person name="Roques C."/>
            <person name="Zahm M."/>
            <person name="Cabau C."/>
            <person name="Klopp C."/>
            <person name="Bouchez O."/>
            <person name="Donnadieu C."/>
            <person name="Kuhl H."/>
            <person name="Gislard M."/>
            <person name="Guendouz S."/>
            <person name="Journot L."/>
            <person name="Haffray P."/>
            <person name="Bestin A."/>
            <person name="Morvezen R."/>
            <person name="Feron R."/>
            <person name="Wen M."/>
            <person name="Jouanno E."/>
            <person name="Herpin A."/>
            <person name="Schartl M."/>
            <person name="Postlethwait J."/>
            <person name="Schaerlinger B."/>
            <person name="Chardard D."/>
            <person name="Lecocq T."/>
            <person name="Poncet C."/>
            <person name="Jaffrelo L."/>
            <person name="Lampietro C."/>
            <person name="Guiguen Y."/>
        </authorList>
    </citation>
    <scope>NUCLEOTIDE SEQUENCE [LARGE SCALE GENOMIC DNA]</scope>
    <source>
        <tissue evidence="2">Blood</tissue>
    </source>
</reference>
<name>A0A6A5FBZ0_PERFL</name>
<dbReference type="Proteomes" id="UP000465112">
    <property type="component" value="Chromosome 8"/>
</dbReference>
<keyword evidence="3" id="KW-1185">Reference proteome</keyword>
<dbReference type="EMBL" id="VHII01000008">
    <property type="protein sequence ID" value="KAF1387003.1"/>
    <property type="molecule type" value="Genomic_DNA"/>
</dbReference>
<proteinExistence type="predicted"/>
<gene>
    <name evidence="2" type="ORF">PFLUV_G00100740</name>
</gene>
<feature type="region of interest" description="Disordered" evidence="1">
    <location>
        <begin position="215"/>
        <end position="235"/>
    </location>
</feature>
<evidence type="ECO:0000313" key="2">
    <source>
        <dbReference type="EMBL" id="KAF1387003.1"/>
    </source>
</evidence>
<comment type="caution">
    <text evidence="2">The sequence shown here is derived from an EMBL/GenBank/DDBJ whole genome shotgun (WGS) entry which is preliminary data.</text>
</comment>